<accession>A0ABQ6MLR0</accession>
<feature type="transmembrane region" description="Helical" evidence="2">
    <location>
        <begin position="70"/>
        <end position="91"/>
    </location>
</feature>
<evidence type="ECO:0000256" key="1">
    <source>
        <dbReference type="SAM" id="MobiDB-lite"/>
    </source>
</evidence>
<keyword evidence="2" id="KW-1133">Transmembrane helix</keyword>
<comment type="caution">
    <text evidence="3">The sequence shown here is derived from an EMBL/GenBank/DDBJ whole genome shotgun (WGS) entry which is preliminary data.</text>
</comment>
<keyword evidence="2" id="KW-0812">Transmembrane</keyword>
<protein>
    <submittedName>
        <fullName evidence="3">Uncharacterized protein</fullName>
    </submittedName>
</protein>
<dbReference type="EMBL" id="BRYB01001542">
    <property type="protein sequence ID" value="GMI28208.1"/>
    <property type="molecule type" value="Genomic_DNA"/>
</dbReference>
<feature type="transmembrane region" description="Helical" evidence="2">
    <location>
        <begin position="223"/>
        <end position="246"/>
    </location>
</feature>
<sequence>MAKFPALQELKEEHEWTEAMFQGIAKELLRRSSMGAMMRLYIGAGLSFMDMVTDVSMIKQYMSTEGEEMYGKALLAMVVLCLFGQLLTVWFQTRKGPKKEMVKEVLIVLSALKPGVDAYRVARGQEQAAYAMFNPEQELVYTKCFEMICEAIPGCVMQLYVCVGVLQDGKSVTNQAVLSLVVSALSTGYSSSTITFDFDTGVQRRKDEPEFYGFIPDGTRGTVVFGCMILNGGLLLLARSASAALLMHVKSTYFLYYVLGDGAFFFLQKAARGDIYSFFTVEGWAGTVVFDFLFQLFCKLIVDYTGLVQFRGPGVLGGSYWTGNMLLALAAPFGAVAIFFASDVSTDSSLDESSAWTFVSSLCGAWVLVFFIFLLLVNPSHRHTFYSTQTSKAWVCSYFTKEGASDASKMGIHTFRRRLWKHLRPEVKEWTLANWARFEREDQEWFSPSLIAQVEDDMIPPGSLAGLNREGGGKRRRSSMSERLLGSTTNKVAPAP</sequence>
<reference evidence="3 4" key="1">
    <citation type="journal article" date="2023" name="Commun. Biol.">
        <title>Genome analysis of Parmales, the sister group of diatoms, reveals the evolutionary specialization of diatoms from phago-mixotrophs to photoautotrophs.</title>
        <authorList>
            <person name="Ban H."/>
            <person name="Sato S."/>
            <person name="Yoshikawa S."/>
            <person name="Yamada K."/>
            <person name="Nakamura Y."/>
            <person name="Ichinomiya M."/>
            <person name="Sato N."/>
            <person name="Blanc-Mathieu R."/>
            <person name="Endo H."/>
            <person name="Kuwata A."/>
            <person name="Ogata H."/>
        </authorList>
    </citation>
    <scope>NUCLEOTIDE SEQUENCE [LARGE SCALE GENOMIC DNA]</scope>
</reference>
<keyword evidence="4" id="KW-1185">Reference proteome</keyword>
<gene>
    <name evidence="3" type="ORF">TeGR_g5053</name>
</gene>
<evidence type="ECO:0000313" key="4">
    <source>
        <dbReference type="Proteomes" id="UP001165060"/>
    </source>
</evidence>
<evidence type="ECO:0000256" key="2">
    <source>
        <dbReference type="SAM" id="Phobius"/>
    </source>
</evidence>
<feature type="transmembrane region" description="Helical" evidence="2">
    <location>
        <begin position="323"/>
        <end position="342"/>
    </location>
</feature>
<feature type="compositionally biased region" description="Polar residues" evidence="1">
    <location>
        <begin position="486"/>
        <end position="496"/>
    </location>
</feature>
<evidence type="ECO:0000313" key="3">
    <source>
        <dbReference type="EMBL" id="GMI28208.1"/>
    </source>
</evidence>
<feature type="non-terminal residue" evidence="3">
    <location>
        <position position="1"/>
    </location>
</feature>
<organism evidence="3 4">
    <name type="scientific">Tetraparma gracilis</name>
    <dbReference type="NCBI Taxonomy" id="2962635"/>
    <lineage>
        <taxon>Eukaryota</taxon>
        <taxon>Sar</taxon>
        <taxon>Stramenopiles</taxon>
        <taxon>Ochrophyta</taxon>
        <taxon>Bolidophyceae</taxon>
        <taxon>Parmales</taxon>
        <taxon>Triparmaceae</taxon>
        <taxon>Tetraparma</taxon>
    </lineage>
</organism>
<dbReference type="Proteomes" id="UP001165060">
    <property type="component" value="Unassembled WGS sequence"/>
</dbReference>
<feature type="transmembrane region" description="Helical" evidence="2">
    <location>
        <begin position="354"/>
        <end position="377"/>
    </location>
</feature>
<keyword evidence="2" id="KW-0472">Membrane</keyword>
<name>A0ABQ6MLR0_9STRA</name>
<feature type="transmembrane region" description="Helical" evidence="2">
    <location>
        <begin position="283"/>
        <end position="302"/>
    </location>
</feature>
<feature type="transmembrane region" description="Helical" evidence="2">
    <location>
        <begin position="40"/>
        <end position="58"/>
    </location>
</feature>
<feature type="region of interest" description="Disordered" evidence="1">
    <location>
        <begin position="462"/>
        <end position="496"/>
    </location>
</feature>
<proteinExistence type="predicted"/>